<sequence>MLRCELAAIDAQDPWLRARLHNTGARTLYLLRWGSPWEGAWFAPMVRVWRDDVELPYQGAQAKRGEPERDDYLRLRPGESTQAALRLADAFDLTAPGSYRLQAAWTWHDVMSQGRPPRPRSQHQSQAQDCGPALNWRR</sequence>
<protein>
    <submittedName>
        <fullName evidence="2">Uncharacterized protein</fullName>
    </submittedName>
</protein>
<evidence type="ECO:0000313" key="3">
    <source>
        <dbReference type="Proteomes" id="UP000554837"/>
    </source>
</evidence>
<gene>
    <name evidence="2" type="ORF">HNQ51_003502</name>
</gene>
<dbReference type="RefSeq" id="WP_138856318.1">
    <property type="nucleotide sequence ID" value="NZ_CP040709.1"/>
</dbReference>
<proteinExistence type="predicted"/>
<feature type="region of interest" description="Disordered" evidence="1">
    <location>
        <begin position="111"/>
        <end position="138"/>
    </location>
</feature>
<dbReference type="OrthoDB" id="8896796at2"/>
<dbReference type="Proteomes" id="UP000554837">
    <property type="component" value="Unassembled WGS sequence"/>
</dbReference>
<comment type="caution">
    <text evidence="2">The sequence shown here is derived from an EMBL/GenBank/DDBJ whole genome shotgun (WGS) entry which is preliminary data.</text>
</comment>
<dbReference type="AlphaFoldDB" id="A0A840SCX0"/>
<accession>A0A840SCX0</accession>
<organism evidence="2 3">
    <name type="scientific">Inhella inkyongensis</name>
    <dbReference type="NCBI Taxonomy" id="392593"/>
    <lineage>
        <taxon>Bacteria</taxon>
        <taxon>Pseudomonadati</taxon>
        <taxon>Pseudomonadota</taxon>
        <taxon>Betaproteobacteria</taxon>
        <taxon>Burkholderiales</taxon>
        <taxon>Sphaerotilaceae</taxon>
        <taxon>Inhella</taxon>
    </lineage>
</organism>
<evidence type="ECO:0000313" key="2">
    <source>
        <dbReference type="EMBL" id="MBB5206159.1"/>
    </source>
</evidence>
<dbReference type="EMBL" id="JACHHO010000007">
    <property type="protein sequence ID" value="MBB5206159.1"/>
    <property type="molecule type" value="Genomic_DNA"/>
</dbReference>
<reference evidence="2 3" key="1">
    <citation type="submission" date="2020-08" db="EMBL/GenBank/DDBJ databases">
        <title>Genomic Encyclopedia of Type Strains, Phase IV (KMG-IV): sequencing the most valuable type-strain genomes for metagenomic binning, comparative biology and taxonomic classification.</title>
        <authorList>
            <person name="Goeker M."/>
        </authorList>
    </citation>
    <scope>NUCLEOTIDE SEQUENCE [LARGE SCALE GENOMIC DNA]</scope>
    <source>
        <strain evidence="2 3">DSM 23958</strain>
    </source>
</reference>
<keyword evidence="3" id="KW-1185">Reference proteome</keyword>
<evidence type="ECO:0000256" key="1">
    <source>
        <dbReference type="SAM" id="MobiDB-lite"/>
    </source>
</evidence>
<dbReference type="Gene3D" id="2.60.40.2970">
    <property type="match status" value="1"/>
</dbReference>
<name>A0A840SCX0_9BURK</name>